<evidence type="ECO:0000313" key="3">
    <source>
        <dbReference type="EMBL" id="MCT8329450.1"/>
    </source>
</evidence>
<dbReference type="PANTHER" id="PTHR35565">
    <property type="entry name" value="CYTOPLASMIC PROTEIN-RELATED"/>
    <property type="match status" value="1"/>
</dbReference>
<keyword evidence="4" id="KW-1185">Reference proteome</keyword>
<sequence>MAIFGDFTGRAARGLIEPGEGLAHRRAIPLDVDTVEEVIEGFATELVLPVGADGAGIKVALKDLDSLHPDEIFDNVEVFSGISGLRQRLKSASLAPAALAQLQKWGEAHGQRLAPPRRTSAGSAVPANLKLGAFQQLIGDTGGRLTQASPIDDMVARIIGPHVVEAPNPDASAMLKAVDDALSSAMRLILHHPEFQSVEALWRSLDFLARRIETDVKLTIDLFDVSAEELAVDLAAQDDLSDSGLLRLLTDRPLGEEGPGGYSALFGLYTFEETPPHAELLARIAQVAAHVDAPFFTAISPAFLDVAKEDRHPLVAKAWDTLRALPEAAYLGVASPRFLLRRPYGERTDPVDAFDFEEFTESEGLSGMLWANPVLLVAVLLGIGWSKHGKQMSLGSVMSINDIPFHYVRDRHGDQVALPHTERNLTTSKVQHVVTRGYQPVLSIRGRDEIRLGSFQSLAGSEIRGRWTGVPMPPKEPPPTMPGVAARPADIEMDIPAPAGSGGDDLDALLSGLDTGGGAAGDADLDALLSGLDIGGGDGEGSGDADLDALLAGFDDLGSSSAEPGEMDPELAALLEGL</sequence>
<accession>A0ABT2NPM5</accession>
<protein>
    <submittedName>
        <fullName evidence="3">Type VI secretion system contractile sheath large subunit</fullName>
    </submittedName>
</protein>
<comment type="caution">
    <text evidence="3">The sequence shown here is derived from an EMBL/GenBank/DDBJ whole genome shotgun (WGS) entry which is preliminary data.</text>
</comment>
<evidence type="ECO:0000256" key="1">
    <source>
        <dbReference type="SAM" id="MobiDB-lite"/>
    </source>
</evidence>
<reference evidence="4" key="1">
    <citation type="submission" date="2023-07" db="EMBL/GenBank/DDBJ databases">
        <title>Defluviimonas sediminis sp. nov., isolated from mangrove sediment.</title>
        <authorList>
            <person name="Liu L."/>
            <person name="Li J."/>
            <person name="Huang Y."/>
            <person name="Pan J."/>
            <person name="Li M."/>
        </authorList>
    </citation>
    <scope>NUCLEOTIDE SEQUENCE [LARGE SCALE GENOMIC DNA]</scope>
    <source>
        <strain evidence="4">FT324</strain>
    </source>
</reference>
<proteinExistence type="predicted"/>
<evidence type="ECO:0000313" key="4">
    <source>
        <dbReference type="Proteomes" id="UP001205601"/>
    </source>
</evidence>
<dbReference type="Proteomes" id="UP001205601">
    <property type="component" value="Unassembled WGS sequence"/>
</dbReference>
<feature type="domain" description="TssC1 N-terminal" evidence="2">
    <location>
        <begin position="174"/>
        <end position="458"/>
    </location>
</feature>
<dbReference type="PANTHER" id="PTHR35565:SF1">
    <property type="entry name" value="TYPE VI SECRETION SYSTEM CONTRACTILE SHEATH LARGE SUBUNIT"/>
    <property type="match status" value="1"/>
</dbReference>
<organism evidence="3 4">
    <name type="scientific">Albidovulum sediminis</name>
    <dbReference type="NCBI Taxonomy" id="3066345"/>
    <lineage>
        <taxon>Bacteria</taxon>
        <taxon>Pseudomonadati</taxon>
        <taxon>Pseudomonadota</taxon>
        <taxon>Alphaproteobacteria</taxon>
        <taxon>Rhodobacterales</taxon>
        <taxon>Paracoccaceae</taxon>
        <taxon>Albidovulum</taxon>
    </lineage>
</organism>
<dbReference type="Pfam" id="PF05943">
    <property type="entry name" value="VipB"/>
    <property type="match status" value="1"/>
</dbReference>
<dbReference type="InterPro" id="IPR010269">
    <property type="entry name" value="T6SS_TssC-like"/>
</dbReference>
<dbReference type="InterPro" id="IPR044031">
    <property type="entry name" value="TssC1_N"/>
</dbReference>
<feature type="compositionally biased region" description="Pro residues" evidence="1">
    <location>
        <begin position="471"/>
        <end position="481"/>
    </location>
</feature>
<evidence type="ECO:0000259" key="2">
    <source>
        <dbReference type="Pfam" id="PF05943"/>
    </source>
</evidence>
<feature type="region of interest" description="Disordered" evidence="1">
    <location>
        <begin position="465"/>
        <end position="485"/>
    </location>
</feature>
<gene>
    <name evidence="3" type="ORF">N5I32_08000</name>
</gene>
<name>A0ABT2NPM5_9RHOB</name>
<dbReference type="EMBL" id="JAOCQF010000001">
    <property type="protein sequence ID" value="MCT8329450.1"/>
    <property type="molecule type" value="Genomic_DNA"/>
</dbReference>